<proteinExistence type="inferred from homology"/>
<protein>
    <submittedName>
        <fullName evidence="3">Electron transfer flavoprotein subunit alpha/FixB family protein</fullName>
    </submittedName>
</protein>
<gene>
    <name evidence="3" type="ORF">U7230_12030</name>
</gene>
<dbReference type="InterPro" id="IPR014729">
    <property type="entry name" value="Rossmann-like_a/b/a_fold"/>
</dbReference>
<feature type="domain" description="Electron transfer flavoprotein alpha/beta-subunit N-terminal" evidence="2">
    <location>
        <begin position="7"/>
        <end position="194"/>
    </location>
</feature>
<organism evidence="3 4">
    <name type="scientific">Carboxydichorda subterranea</name>
    <dbReference type="NCBI Taxonomy" id="3109565"/>
    <lineage>
        <taxon>Bacteria</taxon>
        <taxon>Bacillati</taxon>
        <taxon>Bacillota</taxon>
        <taxon>Limnochordia</taxon>
        <taxon>Limnochordales</taxon>
        <taxon>Geochordaceae</taxon>
        <taxon>Carboxydichorda</taxon>
    </lineage>
</organism>
<dbReference type="SMART" id="SM00893">
    <property type="entry name" value="ETF"/>
    <property type="match status" value="1"/>
</dbReference>
<comment type="similarity">
    <text evidence="1">Belongs to the ETF alpha-subunit/FixB family.</text>
</comment>
<dbReference type="Pfam" id="PF00766">
    <property type="entry name" value="ETF_alpha"/>
    <property type="match status" value="1"/>
</dbReference>
<dbReference type="PIRSF" id="PIRSF000089">
    <property type="entry name" value="Electra_flavoP_a"/>
    <property type="match status" value="1"/>
</dbReference>
<dbReference type="Gene3D" id="3.40.50.620">
    <property type="entry name" value="HUPs"/>
    <property type="match status" value="1"/>
</dbReference>
<dbReference type="InterPro" id="IPR014730">
    <property type="entry name" value="ETF_a/b_N"/>
</dbReference>
<dbReference type="EMBL" id="CP141615">
    <property type="protein sequence ID" value="WRP16807.1"/>
    <property type="molecule type" value="Genomic_DNA"/>
</dbReference>
<reference evidence="3 4" key="1">
    <citation type="journal article" date="2024" name="Front. Microbiol.">
        <title>Novel thermophilic genera Geochorda gen. nov. and Carboxydochorda gen. nov. from the deep terrestrial subsurface reveal the ecophysiological diversity in the class Limnochordia.</title>
        <authorList>
            <person name="Karnachuk O.V."/>
            <person name="Lukina A.P."/>
            <person name="Avakyan M.R."/>
            <person name="Kadnikov V.V."/>
            <person name="Begmatov S."/>
            <person name="Beletsky A.V."/>
            <person name="Vlasova K.G."/>
            <person name="Novikov A.A."/>
            <person name="Shcherbakova V.A."/>
            <person name="Mardanov A.V."/>
            <person name="Ravin N.V."/>
        </authorList>
    </citation>
    <scope>NUCLEOTIDE SEQUENCE [LARGE SCALE GENOMIC DNA]</scope>
    <source>
        <strain evidence="3 4">L945</strain>
    </source>
</reference>
<keyword evidence="4" id="KW-1185">Reference proteome</keyword>
<dbReference type="RefSeq" id="WP_324716079.1">
    <property type="nucleotide sequence ID" value="NZ_CP141615.1"/>
</dbReference>
<dbReference type="PANTHER" id="PTHR43153">
    <property type="entry name" value="ELECTRON TRANSFER FLAVOPROTEIN ALPHA"/>
    <property type="match status" value="1"/>
</dbReference>
<sequence>MSVVAVVLAPEGTPGSGVDELMGCAVEAARATGGELLALVLAGTERTALAPTAERLWRLGARRVFAAADPALRDSDAGALVAALAGLVPETGASVAVLDGDPLGAQVGPRLAMRLGAASVTEVVEVRGVDGQILWVRPIYGGKAMAAVRARRPRTVAVVRPRVFRAPAAMQEGPVPADAVVHLSLPAGALGGARPRVVERRAGSSEGQKLEDARVIVSGGRGVGGPEGFEALRRLAEVLGGAVGASRAAVDAGWAPAHLQIGQTGKIVAPDLYVAVGISGASQHLAGVSGARHVVAINKDPEAPIFRAAELGLVEDYRKVLPLLTDRLAQALGRGGDAARAS</sequence>
<evidence type="ECO:0000259" key="2">
    <source>
        <dbReference type="SMART" id="SM00893"/>
    </source>
</evidence>
<dbReference type="Proteomes" id="UP001332192">
    <property type="component" value="Chromosome"/>
</dbReference>
<dbReference type="SUPFAM" id="SSF52402">
    <property type="entry name" value="Adenine nucleotide alpha hydrolases-like"/>
    <property type="match status" value="1"/>
</dbReference>
<evidence type="ECO:0000313" key="3">
    <source>
        <dbReference type="EMBL" id="WRP16807.1"/>
    </source>
</evidence>
<dbReference type="SUPFAM" id="SSF52467">
    <property type="entry name" value="DHS-like NAD/FAD-binding domain"/>
    <property type="match status" value="1"/>
</dbReference>
<accession>A0ABZ1BXL2</accession>
<dbReference type="InterPro" id="IPR001308">
    <property type="entry name" value="ETF_a/FixB"/>
</dbReference>
<dbReference type="PANTHER" id="PTHR43153:SF1">
    <property type="entry name" value="ELECTRON TRANSFER FLAVOPROTEIN SUBUNIT ALPHA, MITOCHONDRIAL"/>
    <property type="match status" value="1"/>
</dbReference>
<dbReference type="InterPro" id="IPR029035">
    <property type="entry name" value="DHS-like_NAD/FAD-binding_dom"/>
</dbReference>
<dbReference type="Gene3D" id="3.40.50.1220">
    <property type="entry name" value="TPP-binding domain"/>
    <property type="match status" value="1"/>
</dbReference>
<dbReference type="Pfam" id="PF01012">
    <property type="entry name" value="ETF"/>
    <property type="match status" value="1"/>
</dbReference>
<dbReference type="InterPro" id="IPR014731">
    <property type="entry name" value="ETF_asu_C"/>
</dbReference>
<evidence type="ECO:0000313" key="4">
    <source>
        <dbReference type="Proteomes" id="UP001332192"/>
    </source>
</evidence>
<name>A0ABZ1BXL2_9FIRM</name>
<evidence type="ECO:0000256" key="1">
    <source>
        <dbReference type="ARBA" id="ARBA00005817"/>
    </source>
</evidence>